<dbReference type="InterPro" id="IPR015797">
    <property type="entry name" value="NUDIX_hydrolase-like_dom_sf"/>
</dbReference>
<dbReference type="Pfam" id="PF00293">
    <property type="entry name" value="NUDIX"/>
    <property type="match status" value="1"/>
</dbReference>
<dbReference type="PANTHER" id="PTHR43046">
    <property type="entry name" value="GDP-MANNOSE MANNOSYL HYDROLASE"/>
    <property type="match status" value="1"/>
</dbReference>
<dbReference type="CDD" id="cd02883">
    <property type="entry name" value="NUDIX_Hydrolase"/>
    <property type="match status" value="1"/>
</dbReference>
<organism evidence="6 7">
    <name type="scientific">Yinghuangia aomiensis</name>
    <dbReference type="NCBI Taxonomy" id="676205"/>
    <lineage>
        <taxon>Bacteria</taxon>
        <taxon>Bacillati</taxon>
        <taxon>Actinomycetota</taxon>
        <taxon>Actinomycetes</taxon>
        <taxon>Kitasatosporales</taxon>
        <taxon>Streptomycetaceae</taxon>
        <taxon>Yinghuangia</taxon>
    </lineage>
</organism>
<feature type="domain" description="Nudix hydrolase" evidence="5">
    <location>
        <begin position="1"/>
        <end position="145"/>
    </location>
</feature>
<dbReference type="PRINTS" id="PR00502">
    <property type="entry name" value="NUDIXFAMILY"/>
</dbReference>
<dbReference type="PANTHER" id="PTHR43046:SF14">
    <property type="entry name" value="MUTT_NUDIX FAMILY PROTEIN"/>
    <property type="match status" value="1"/>
</dbReference>
<evidence type="ECO:0000256" key="1">
    <source>
        <dbReference type="ARBA" id="ARBA00001946"/>
    </source>
</evidence>
<evidence type="ECO:0000256" key="4">
    <source>
        <dbReference type="RuleBase" id="RU003476"/>
    </source>
</evidence>
<name>A0ABP9I5W3_9ACTN</name>
<dbReference type="Proteomes" id="UP001500466">
    <property type="component" value="Unassembled WGS sequence"/>
</dbReference>
<gene>
    <name evidence="6" type="ORF">GCM10023205_70540</name>
</gene>
<keyword evidence="3 4" id="KW-0378">Hydrolase</keyword>
<dbReference type="PROSITE" id="PS00893">
    <property type="entry name" value="NUDIX_BOX"/>
    <property type="match status" value="1"/>
</dbReference>
<evidence type="ECO:0000256" key="3">
    <source>
        <dbReference type="ARBA" id="ARBA00022801"/>
    </source>
</evidence>
<dbReference type="InterPro" id="IPR020084">
    <property type="entry name" value="NUDIX_hydrolase_CS"/>
</dbReference>
<dbReference type="Gene3D" id="3.90.79.10">
    <property type="entry name" value="Nucleoside Triphosphate Pyrophosphohydrolase"/>
    <property type="match status" value="1"/>
</dbReference>
<dbReference type="RefSeq" id="WP_345679893.1">
    <property type="nucleotide sequence ID" value="NZ_BAABHS010000037.1"/>
</dbReference>
<dbReference type="SUPFAM" id="SSF55811">
    <property type="entry name" value="Nudix"/>
    <property type="match status" value="1"/>
</dbReference>
<comment type="similarity">
    <text evidence="2 4">Belongs to the Nudix hydrolase family.</text>
</comment>
<reference evidence="7" key="1">
    <citation type="journal article" date="2019" name="Int. J. Syst. Evol. Microbiol.">
        <title>The Global Catalogue of Microorganisms (GCM) 10K type strain sequencing project: providing services to taxonomists for standard genome sequencing and annotation.</title>
        <authorList>
            <consortium name="The Broad Institute Genomics Platform"/>
            <consortium name="The Broad Institute Genome Sequencing Center for Infectious Disease"/>
            <person name="Wu L."/>
            <person name="Ma J."/>
        </authorList>
    </citation>
    <scope>NUCLEOTIDE SEQUENCE [LARGE SCALE GENOMIC DNA]</scope>
    <source>
        <strain evidence="7">JCM 17986</strain>
    </source>
</reference>
<accession>A0ABP9I5W3</accession>
<comment type="cofactor">
    <cofactor evidence="1">
        <name>Mg(2+)</name>
        <dbReference type="ChEBI" id="CHEBI:18420"/>
    </cofactor>
</comment>
<evidence type="ECO:0000256" key="2">
    <source>
        <dbReference type="ARBA" id="ARBA00005582"/>
    </source>
</evidence>
<proteinExistence type="inferred from homology"/>
<dbReference type="EMBL" id="BAABHS010000037">
    <property type="protein sequence ID" value="GAA4989343.1"/>
    <property type="molecule type" value="Genomic_DNA"/>
</dbReference>
<evidence type="ECO:0000313" key="6">
    <source>
        <dbReference type="EMBL" id="GAA4989343.1"/>
    </source>
</evidence>
<dbReference type="InterPro" id="IPR020476">
    <property type="entry name" value="Nudix_hydrolase"/>
</dbReference>
<evidence type="ECO:0000313" key="7">
    <source>
        <dbReference type="Proteomes" id="UP001500466"/>
    </source>
</evidence>
<evidence type="ECO:0000259" key="5">
    <source>
        <dbReference type="PROSITE" id="PS51462"/>
    </source>
</evidence>
<comment type="caution">
    <text evidence="6">The sequence shown here is derived from an EMBL/GenBank/DDBJ whole genome shotgun (WGS) entry which is preliminary data.</text>
</comment>
<dbReference type="PROSITE" id="PS51462">
    <property type="entry name" value="NUDIX"/>
    <property type="match status" value="1"/>
</dbReference>
<protein>
    <recommendedName>
        <fullName evidence="5">Nudix hydrolase domain-containing protein</fullName>
    </recommendedName>
</protein>
<sequence length="158" mass="16907">MAAAVFDGDDVALVRRVKPTGASHYSLPGGNVEPGEDLGDALRRELHEELGLRLAPDAPAPAFTWLVDAMVSRPGGTPPRKLHLVYRAHLAPVLRTGLRTTEDDEVGPGDIVWLNHRQTGSLHLFPRVPLAGPAHPRAPAEPAQALLPPMNDATFTCA</sequence>
<dbReference type="InterPro" id="IPR000086">
    <property type="entry name" value="NUDIX_hydrolase_dom"/>
</dbReference>
<keyword evidence="7" id="KW-1185">Reference proteome</keyword>